<dbReference type="InterPro" id="IPR036412">
    <property type="entry name" value="HAD-like_sf"/>
</dbReference>
<keyword evidence="1" id="KW-0378">Hydrolase</keyword>
<dbReference type="AlphaFoldDB" id="A0A918KEG7"/>
<dbReference type="NCBIfam" id="TIGR01549">
    <property type="entry name" value="HAD-SF-IA-v1"/>
    <property type="match status" value="1"/>
</dbReference>
<reference evidence="3" key="1">
    <citation type="journal article" date="2014" name="Int. J. Syst. Evol. Microbiol.">
        <title>Complete genome sequence of Corynebacterium casei LMG S-19264T (=DSM 44701T), isolated from a smear-ripened cheese.</title>
        <authorList>
            <consortium name="US DOE Joint Genome Institute (JGI-PGF)"/>
            <person name="Walter F."/>
            <person name="Albersmeier A."/>
            <person name="Kalinowski J."/>
            <person name="Ruckert C."/>
        </authorList>
    </citation>
    <scope>NUCLEOTIDE SEQUENCE</scope>
    <source>
        <strain evidence="3">KCTC 22169</strain>
    </source>
</reference>
<dbReference type="SFLD" id="SFLDG01129">
    <property type="entry name" value="C1.5:_HAD__Beta-PGM__Phosphata"/>
    <property type="match status" value="1"/>
</dbReference>
<dbReference type="NCBIfam" id="TIGR01509">
    <property type="entry name" value="HAD-SF-IA-v3"/>
    <property type="match status" value="1"/>
</dbReference>
<dbReference type="InterPro" id="IPR023198">
    <property type="entry name" value="PGP-like_dom2"/>
</dbReference>
<gene>
    <name evidence="3" type="primary">gph2</name>
    <name evidence="3" type="ORF">GCM10007392_30950</name>
</gene>
<dbReference type="PANTHER" id="PTHR43434">
    <property type="entry name" value="PHOSPHOGLYCOLATE PHOSPHATASE"/>
    <property type="match status" value="1"/>
</dbReference>
<evidence type="ECO:0000313" key="4">
    <source>
        <dbReference type="Proteomes" id="UP000626148"/>
    </source>
</evidence>
<dbReference type="InterPro" id="IPR006439">
    <property type="entry name" value="HAD-SF_hydro_IA"/>
</dbReference>
<dbReference type="GO" id="GO:0046872">
    <property type="term" value="F:metal ion binding"/>
    <property type="evidence" value="ECO:0007669"/>
    <property type="project" value="UniProtKB-KW"/>
</dbReference>
<comment type="caution">
    <text evidence="3">The sequence shown here is derived from an EMBL/GenBank/DDBJ whole genome shotgun (WGS) entry which is preliminary data.</text>
</comment>
<dbReference type="SFLD" id="SFLDG01135">
    <property type="entry name" value="C1.5.6:_HAD__Beta-PGM__Phospha"/>
    <property type="match status" value="1"/>
</dbReference>
<evidence type="ECO:0000256" key="2">
    <source>
        <dbReference type="ARBA" id="ARBA00022842"/>
    </source>
</evidence>
<evidence type="ECO:0000313" key="3">
    <source>
        <dbReference type="EMBL" id="GGX60734.1"/>
    </source>
</evidence>
<dbReference type="RefSeq" id="WP_189610269.1">
    <property type="nucleotide sequence ID" value="NZ_BMXR01000007.1"/>
</dbReference>
<proteinExistence type="predicted"/>
<reference evidence="3" key="2">
    <citation type="submission" date="2020-09" db="EMBL/GenBank/DDBJ databases">
        <authorList>
            <person name="Sun Q."/>
            <person name="Kim S."/>
        </authorList>
    </citation>
    <scope>NUCLEOTIDE SEQUENCE</scope>
    <source>
        <strain evidence="3">KCTC 22169</strain>
    </source>
</reference>
<dbReference type="PANTHER" id="PTHR43434:SF23">
    <property type="entry name" value="PHOSPHOGLYCOLATE PHOSPHATASE"/>
    <property type="match status" value="1"/>
</dbReference>
<keyword evidence="4" id="KW-1185">Reference proteome</keyword>
<organism evidence="3 4">
    <name type="scientific">Saccharospirillum salsuginis</name>
    <dbReference type="NCBI Taxonomy" id="418750"/>
    <lineage>
        <taxon>Bacteria</taxon>
        <taxon>Pseudomonadati</taxon>
        <taxon>Pseudomonadota</taxon>
        <taxon>Gammaproteobacteria</taxon>
        <taxon>Oceanospirillales</taxon>
        <taxon>Saccharospirillaceae</taxon>
        <taxon>Saccharospirillum</taxon>
    </lineage>
</organism>
<protein>
    <submittedName>
        <fullName evidence="3">Phosphoglycolate phosphatase 2</fullName>
    </submittedName>
</protein>
<dbReference type="InterPro" id="IPR050155">
    <property type="entry name" value="HAD-like_hydrolase_sf"/>
</dbReference>
<dbReference type="Pfam" id="PF00702">
    <property type="entry name" value="Hydrolase"/>
    <property type="match status" value="1"/>
</dbReference>
<keyword evidence="2" id="KW-0460">Magnesium</keyword>
<dbReference type="EMBL" id="BMXR01000007">
    <property type="protein sequence ID" value="GGX60734.1"/>
    <property type="molecule type" value="Genomic_DNA"/>
</dbReference>
<dbReference type="GO" id="GO:0006281">
    <property type="term" value="P:DNA repair"/>
    <property type="evidence" value="ECO:0007669"/>
    <property type="project" value="TreeGrafter"/>
</dbReference>
<accession>A0A918KEG7</accession>
<dbReference type="GO" id="GO:0005829">
    <property type="term" value="C:cytosol"/>
    <property type="evidence" value="ECO:0007669"/>
    <property type="project" value="TreeGrafter"/>
</dbReference>
<dbReference type="Gene3D" id="1.10.150.240">
    <property type="entry name" value="Putative phosphatase, domain 2"/>
    <property type="match status" value="1"/>
</dbReference>
<sequence>MTAQSSPRALLFDLDGTLLDSAPAFLTALDTYCDQVGRPRITEHREHYASAGARAAVAELYNITADHPDFERHRADFLSVYLDIPVTLNRWYPGVEALMTRLTEDGVPWGIVTNKPRPHTEAVLAHLLADTPPPSLVCQGDLPTIKPDPAMLLAAAEALNLDASHCLYAGDHLRDIQAAKAAGMHSLACTYGYLHDNDTPEHWGADDLVHTPHELTEKALQWLTPPQPLH</sequence>
<name>A0A918KEG7_9GAMM</name>
<dbReference type="SFLD" id="SFLDS00003">
    <property type="entry name" value="Haloacid_Dehalogenase"/>
    <property type="match status" value="1"/>
</dbReference>
<dbReference type="InterPro" id="IPR023214">
    <property type="entry name" value="HAD_sf"/>
</dbReference>
<dbReference type="GO" id="GO:0008967">
    <property type="term" value="F:phosphoglycolate phosphatase activity"/>
    <property type="evidence" value="ECO:0007669"/>
    <property type="project" value="TreeGrafter"/>
</dbReference>
<dbReference type="SUPFAM" id="SSF56784">
    <property type="entry name" value="HAD-like"/>
    <property type="match status" value="1"/>
</dbReference>
<evidence type="ECO:0000256" key="1">
    <source>
        <dbReference type="ARBA" id="ARBA00022801"/>
    </source>
</evidence>
<dbReference type="Proteomes" id="UP000626148">
    <property type="component" value="Unassembled WGS sequence"/>
</dbReference>
<dbReference type="Gene3D" id="3.40.50.1000">
    <property type="entry name" value="HAD superfamily/HAD-like"/>
    <property type="match status" value="1"/>
</dbReference>